<name>A0A0G1VYR7_9BACT</name>
<comment type="caution">
    <text evidence="2">The sequence shown here is derived from an EMBL/GenBank/DDBJ whole genome shotgun (WGS) entry which is preliminary data.</text>
</comment>
<dbReference type="Proteomes" id="UP000034588">
    <property type="component" value="Unassembled WGS sequence"/>
</dbReference>
<dbReference type="PANTHER" id="PTHR33392:SF6">
    <property type="entry name" value="POLYISOPRENYL-TEICHOIC ACID--PEPTIDOGLYCAN TEICHOIC ACID TRANSFERASE TAGU"/>
    <property type="match status" value="1"/>
</dbReference>
<dbReference type="Pfam" id="PF13399">
    <property type="entry name" value="LytR_C"/>
    <property type="match status" value="1"/>
</dbReference>
<reference evidence="2 3" key="1">
    <citation type="journal article" date="2015" name="Nature">
        <title>rRNA introns, odd ribosomes, and small enigmatic genomes across a large radiation of phyla.</title>
        <authorList>
            <person name="Brown C.T."/>
            <person name="Hug L.A."/>
            <person name="Thomas B.C."/>
            <person name="Sharon I."/>
            <person name="Castelle C.J."/>
            <person name="Singh A."/>
            <person name="Wilkins M.J."/>
            <person name="Williams K.H."/>
            <person name="Banfield J.F."/>
        </authorList>
    </citation>
    <scope>NUCLEOTIDE SEQUENCE [LARGE SCALE GENOMIC DNA]</scope>
</reference>
<dbReference type="AlphaFoldDB" id="A0A0G1VYR7"/>
<proteinExistence type="predicted"/>
<feature type="domain" description="LytR/CpsA/Psr regulator C-terminal" evidence="1">
    <location>
        <begin position="221"/>
        <end position="306"/>
    </location>
</feature>
<accession>A0A0G1VYR7</accession>
<evidence type="ECO:0000259" key="1">
    <source>
        <dbReference type="Pfam" id="PF13399"/>
    </source>
</evidence>
<dbReference type="PANTHER" id="PTHR33392">
    <property type="entry name" value="POLYISOPRENYL-TEICHOIC ACID--PEPTIDOGLYCAN TEICHOIC ACID TRANSFERASE TAGU"/>
    <property type="match status" value="1"/>
</dbReference>
<evidence type="ECO:0000313" key="3">
    <source>
        <dbReference type="Proteomes" id="UP000034588"/>
    </source>
</evidence>
<organism evidence="2 3">
    <name type="scientific">Candidatus Gottesmanbacteria bacterium GW2011_GWB1_49_7</name>
    <dbReference type="NCBI Taxonomy" id="1618448"/>
    <lineage>
        <taxon>Bacteria</taxon>
        <taxon>Candidatus Gottesmaniibacteriota</taxon>
    </lineage>
</organism>
<dbReference type="InterPro" id="IPR027381">
    <property type="entry name" value="LytR/CpsA/Psr_C"/>
</dbReference>
<dbReference type="InterPro" id="IPR050922">
    <property type="entry name" value="LytR/CpsA/Psr_CW_biosynth"/>
</dbReference>
<gene>
    <name evidence="2" type="ORF">UY48_C0015G0002</name>
</gene>
<sequence length="313" mass="34133">MRRRRQTNILFPLAGIVLVVLALVWAFFPRPGAYPRQTLVLVGSPMVIFSWDSRDRALTLVSLPADVAAEGTHGYGTYSLEAFWRLGEIDKKDGTVLAESVSEALGLPIDGYIGPKSGLATHEADALTFAKQIFSPRNVVSYVGGQYRTNISLRSFVGLTWMLQVTKSERVIPQDFSRQPGAVAEDRILADGSHQWTLDAQALDTRLKGVFEDERVRREGVTVAVYNTTDMPSLGERAARLLTHIGVSVVSVGNDAPEVSACTVSGTKQTLTTVSAQVLESILGCVPIEVTEADRADLIVWIGKAYAKRFVPN</sequence>
<evidence type="ECO:0000313" key="2">
    <source>
        <dbReference type="EMBL" id="KKW11596.1"/>
    </source>
</evidence>
<protein>
    <recommendedName>
        <fullName evidence="1">LytR/CpsA/Psr regulator C-terminal domain-containing protein</fullName>
    </recommendedName>
</protein>
<dbReference type="EMBL" id="LCQD01000015">
    <property type="protein sequence ID" value="KKW11596.1"/>
    <property type="molecule type" value="Genomic_DNA"/>
</dbReference>